<dbReference type="GO" id="GO:0030246">
    <property type="term" value="F:carbohydrate binding"/>
    <property type="evidence" value="ECO:0007669"/>
    <property type="project" value="UniProtKB-UniRule"/>
</dbReference>
<evidence type="ECO:0000256" key="2">
    <source>
        <dbReference type="RuleBase" id="RU102079"/>
    </source>
</evidence>
<dbReference type="SMART" id="SM00276">
    <property type="entry name" value="GLECT"/>
    <property type="match status" value="1"/>
</dbReference>
<reference evidence="4 5" key="1">
    <citation type="submission" date="2020-08" db="EMBL/GenBank/DDBJ databases">
        <authorList>
            <person name="Koutsovoulos G."/>
            <person name="Danchin GJ E."/>
        </authorList>
    </citation>
    <scope>NUCLEOTIDE SEQUENCE [LARGE SCALE GENOMIC DNA]</scope>
</reference>
<gene>
    <name evidence="4" type="ORF">MENT_LOCUS57351</name>
</gene>
<dbReference type="InterPro" id="IPR001079">
    <property type="entry name" value="Galectin_CRD"/>
</dbReference>
<dbReference type="PANTHER" id="PTHR11346">
    <property type="entry name" value="GALECTIN"/>
    <property type="match status" value="1"/>
</dbReference>
<dbReference type="SMART" id="SM00908">
    <property type="entry name" value="Gal-bind_lectin"/>
    <property type="match status" value="1"/>
</dbReference>
<dbReference type="PANTHER" id="PTHR11346:SF147">
    <property type="entry name" value="GALECTIN"/>
    <property type="match status" value="1"/>
</dbReference>
<dbReference type="InterPro" id="IPR013320">
    <property type="entry name" value="ConA-like_dom_sf"/>
</dbReference>
<comment type="caution">
    <text evidence="4">The sequence shown here is derived from an EMBL/GenBank/DDBJ whole genome shotgun (WGS) entry which is preliminary data.</text>
</comment>
<organism evidence="4 5">
    <name type="scientific">Meloidogyne enterolobii</name>
    <name type="common">Root-knot nematode worm</name>
    <name type="synonym">Meloidogyne mayaguensis</name>
    <dbReference type="NCBI Taxonomy" id="390850"/>
    <lineage>
        <taxon>Eukaryota</taxon>
        <taxon>Metazoa</taxon>
        <taxon>Ecdysozoa</taxon>
        <taxon>Nematoda</taxon>
        <taxon>Chromadorea</taxon>
        <taxon>Rhabditida</taxon>
        <taxon>Tylenchina</taxon>
        <taxon>Tylenchomorpha</taxon>
        <taxon>Tylenchoidea</taxon>
        <taxon>Meloidogynidae</taxon>
        <taxon>Meloidogyninae</taxon>
        <taxon>Meloidogyne</taxon>
    </lineage>
</organism>
<dbReference type="SUPFAM" id="SSF49899">
    <property type="entry name" value="Concanavalin A-like lectins/glucanases"/>
    <property type="match status" value="1"/>
</dbReference>
<accession>A0A6V7XWD0</accession>
<dbReference type="EMBL" id="CAJEWN010002433">
    <property type="protein sequence ID" value="CAD2203653.1"/>
    <property type="molecule type" value="Genomic_DNA"/>
</dbReference>
<dbReference type="Proteomes" id="UP000580250">
    <property type="component" value="Unassembled WGS sequence"/>
</dbReference>
<protein>
    <recommendedName>
        <fullName evidence="2">Galectin</fullName>
    </recommendedName>
</protein>
<dbReference type="OrthoDB" id="6251307at2759"/>
<name>A0A6V7XWD0_MELEN</name>
<dbReference type="AlphaFoldDB" id="A0A6V7XWD0"/>
<feature type="domain" description="Galectin" evidence="3">
    <location>
        <begin position="1"/>
        <end position="126"/>
    </location>
</feature>
<dbReference type="Pfam" id="PF00337">
    <property type="entry name" value="Gal-bind_lectin"/>
    <property type="match status" value="1"/>
</dbReference>
<dbReference type="InterPro" id="IPR044156">
    <property type="entry name" value="Galectin-like"/>
</dbReference>
<keyword evidence="1 2" id="KW-0430">Lectin</keyword>
<dbReference type="CDD" id="cd00070">
    <property type="entry name" value="GLECT"/>
    <property type="match status" value="1"/>
</dbReference>
<dbReference type="PROSITE" id="PS51304">
    <property type="entry name" value="GALECTIN"/>
    <property type="match status" value="1"/>
</dbReference>
<evidence type="ECO:0000313" key="5">
    <source>
        <dbReference type="Proteomes" id="UP000580250"/>
    </source>
</evidence>
<evidence type="ECO:0000259" key="3">
    <source>
        <dbReference type="PROSITE" id="PS51304"/>
    </source>
</evidence>
<sequence length="127" mass="14409">MGFARSKRIIIHGTPTAPTCFDINFAEEGVPEDTADIPLHFSPNFAQKKVIRDTWIRGTGWTRKETSRDFPFKVGQPFELEFRAEQIAIRALVDGNSFELLYGYNMSKITQLEIKGAIDVRSVVLCK</sequence>
<dbReference type="Gene3D" id="2.60.120.200">
    <property type="match status" value="1"/>
</dbReference>
<proteinExistence type="predicted"/>
<evidence type="ECO:0000256" key="1">
    <source>
        <dbReference type="ARBA" id="ARBA00022734"/>
    </source>
</evidence>
<evidence type="ECO:0000313" key="4">
    <source>
        <dbReference type="EMBL" id="CAD2203653.1"/>
    </source>
</evidence>